<accession>A0AAD7NY74</accession>
<feature type="compositionally biased region" description="Pro residues" evidence="1">
    <location>
        <begin position="233"/>
        <end position="249"/>
    </location>
</feature>
<organism evidence="2 3">
    <name type="scientific">Mycena maculata</name>
    <dbReference type="NCBI Taxonomy" id="230809"/>
    <lineage>
        <taxon>Eukaryota</taxon>
        <taxon>Fungi</taxon>
        <taxon>Dikarya</taxon>
        <taxon>Basidiomycota</taxon>
        <taxon>Agaricomycotina</taxon>
        <taxon>Agaricomycetes</taxon>
        <taxon>Agaricomycetidae</taxon>
        <taxon>Agaricales</taxon>
        <taxon>Marasmiineae</taxon>
        <taxon>Mycenaceae</taxon>
        <taxon>Mycena</taxon>
    </lineage>
</organism>
<comment type="caution">
    <text evidence="2">The sequence shown here is derived from an EMBL/GenBank/DDBJ whole genome shotgun (WGS) entry which is preliminary data.</text>
</comment>
<reference evidence="2" key="1">
    <citation type="submission" date="2023-03" db="EMBL/GenBank/DDBJ databases">
        <title>Massive genome expansion in bonnet fungi (Mycena s.s.) driven by repeated elements and novel gene families across ecological guilds.</title>
        <authorList>
            <consortium name="Lawrence Berkeley National Laboratory"/>
            <person name="Harder C.B."/>
            <person name="Miyauchi S."/>
            <person name="Viragh M."/>
            <person name="Kuo A."/>
            <person name="Thoen E."/>
            <person name="Andreopoulos B."/>
            <person name="Lu D."/>
            <person name="Skrede I."/>
            <person name="Drula E."/>
            <person name="Henrissat B."/>
            <person name="Morin E."/>
            <person name="Kohler A."/>
            <person name="Barry K."/>
            <person name="LaButti K."/>
            <person name="Morin E."/>
            <person name="Salamov A."/>
            <person name="Lipzen A."/>
            <person name="Mereny Z."/>
            <person name="Hegedus B."/>
            <person name="Baldrian P."/>
            <person name="Stursova M."/>
            <person name="Weitz H."/>
            <person name="Taylor A."/>
            <person name="Grigoriev I.V."/>
            <person name="Nagy L.G."/>
            <person name="Martin F."/>
            <person name="Kauserud H."/>
        </authorList>
    </citation>
    <scope>NUCLEOTIDE SEQUENCE</scope>
    <source>
        <strain evidence="2">CBHHK188m</strain>
    </source>
</reference>
<sequence>MEASGSTTRLSPALTQAGTRAVPQMNRRHSAIPTPRPLRSSPLAGPVLSSEDGTRVHLRSAASAPPSRSPSLLSLHTRADSSSSYSRRVVPTSHPALSTSLEDPASFRVESLSKREGKRRSVSQPVPVFDVLDPRSEDRGTHTGFAPPSSATPPPTRPGSRASFRESGANWLTFAPYDATPRFSRLGLGAPGVVMPVRKDTKTQKRPKSAGSGSVTSLGSVPSLNSSASSRPESPPPGTPKLVFTPPPPDEPEAYEKDEEQGIPKRKKHRWGKTKGEDVAVASVEREGTIKRLWRKLSRSGR</sequence>
<evidence type="ECO:0000256" key="1">
    <source>
        <dbReference type="SAM" id="MobiDB-lite"/>
    </source>
</evidence>
<feature type="compositionally biased region" description="Basic and acidic residues" evidence="1">
    <location>
        <begin position="132"/>
        <end position="141"/>
    </location>
</feature>
<evidence type="ECO:0000313" key="3">
    <source>
        <dbReference type="Proteomes" id="UP001215280"/>
    </source>
</evidence>
<dbReference type="Proteomes" id="UP001215280">
    <property type="component" value="Unassembled WGS sequence"/>
</dbReference>
<feature type="compositionally biased region" description="Basic residues" evidence="1">
    <location>
        <begin position="264"/>
        <end position="273"/>
    </location>
</feature>
<evidence type="ECO:0000313" key="2">
    <source>
        <dbReference type="EMBL" id="KAJ7780835.1"/>
    </source>
</evidence>
<dbReference type="EMBL" id="JARJLG010000005">
    <property type="protein sequence ID" value="KAJ7780835.1"/>
    <property type="molecule type" value="Genomic_DNA"/>
</dbReference>
<protein>
    <submittedName>
        <fullName evidence="2">Uncharacterized protein</fullName>
    </submittedName>
</protein>
<feature type="region of interest" description="Disordered" evidence="1">
    <location>
        <begin position="182"/>
        <end position="277"/>
    </location>
</feature>
<keyword evidence="3" id="KW-1185">Reference proteome</keyword>
<gene>
    <name evidence="2" type="ORF">DFH07DRAFT_439962</name>
</gene>
<name>A0AAD7NY74_9AGAR</name>
<proteinExistence type="predicted"/>
<feature type="compositionally biased region" description="Low complexity" evidence="1">
    <location>
        <begin position="217"/>
        <end position="232"/>
    </location>
</feature>
<feature type="compositionally biased region" description="Polar residues" evidence="1">
    <location>
        <begin position="1"/>
        <end position="18"/>
    </location>
</feature>
<feature type="region of interest" description="Disordered" evidence="1">
    <location>
        <begin position="1"/>
        <end position="165"/>
    </location>
</feature>
<dbReference type="AlphaFoldDB" id="A0AAD7NY74"/>
<feature type="compositionally biased region" description="Low complexity" evidence="1">
    <location>
        <begin position="59"/>
        <end position="75"/>
    </location>
</feature>
<feature type="compositionally biased region" description="Acidic residues" evidence="1">
    <location>
        <begin position="250"/>
        <end position="261"/>
    </location>
</feature>